<keyword evidence="5" id="KW-0472">Membrane</keyword>
<comment type="similarity">
    <text evidence="7">Belongs to the adenylyl cyclase class-4/guanylyl cyclase family.</text>
</comment>
<feature type="compositionally biased region" description="Low complexity" evidence="8">
    <location>
        <begin position="426"/>
        <end position="435"/>
    </location>
</feature>
<feature type="region of interest" description="Disordered" evidence="8">
    <location>
        <begin position="529"/>
        <end position="575"/>
    </location>
</feature>
<comment type="caution">
    <text evidence="11">The sequence shown here is derived from an EMBL/GenBank/DDBJ whole genome shotgun (WGS) entry which is preliminary data.</text>
</comment>
<dbReference type="GO" id="GO:0004016">
    <property type="term" value="F:adenylate cyclase activity"/>
    <property type="evidence" value="ECO:0007669"/>
    <property type="project" value="TreeGrafter"/>
</dbReference>
<feature type="region of interest" description="Disordered" evidence="8">
    <location>
        <begin position="850"/>
        <end position="876"/>
    </location>
</feature>
<dbReference type="InterPro" id="IPR029787">
    <property type="entry name" value="Nucleotide_cyclase"/>
</dbReference>
<feature type="compositionally biased region" description="Polar residues" evidence="8">
    <location>
        <begin position="1229"/>
        <end position="1238"/>
    </location>
</feature>
<feature type="compositionally biased region" description="Low complexity" evidence="8">
    <location>
        <begin position="1151"/>
        <end position="1176"/>
    </location>
</feature>
<evidence type="ECO:0000256" key="3">
    <source>
        <dbReference type="ARBA" id="ARBA00022741"/>
    </source>
</evidence>
<dbReference type="Pfam" id="PF00211">
    <property type="entry name" value="Guanylate_cyc"/>
    <property type="match status" value="1"/>
</dbReference>
<feature type="domain" description="FAD-binding PCMH-type" evidence="10">
    <location>
        <begin position="1562"/>
        <end position="1744"/>
    </location>
</feature>
<dbReference type="InterPro" id="IPR018297">
    <property type="entry name" value="A/G_cyclase_CS"/>
</dbReference>
<evidence type="ECO:0000256" key="5">
    <source>
        <dbReference type="ARBA" id="ARBA00023136"/>
    </source>
</evidence>
<protein>
    <submittedName>
        <fullName evidence="11">Guanylate cyclase soluble subunit beta-2</fullName>
    </submittedName>
</protein>
<evidence type="ECO:0000313" key="11">
    <source>
        <dbReference type="EMBL" id="PNH02565.1"/>
    </source>
</evidence>
<evidence type="ECO:0000256" key="4">
    <source>
        <dbReference type="ARBA" id="ARBA00022989"/>
    </source>
</evidence>
<evidence type="ECO:0000256" key="6">
    <source>
        <dbReference type="ARBA" id="ARBA00023239"/>
    </source>
</evidence>
<evidence type="ECO:0000256" key="7">
    <source>
        <dbReference type="RuleBase" id="RU000405"/>
    </source>
</evidence>
<accession>A0A2J7ZQL8</accession>
<feature type="domain" description="Guanylate cyclase" evidence="9">
    <location>
        <begin position="1382"/>
        <end position="1519"/>
    </location>
</feature>
<dbReference type="SUPFAM" id="SSF55073">
    <property type="entry name" value="Nucleotide cyclase"/>
    <property type="match status" value="1"/>
</dbReference>
<feature type="compositionally biased region" description="Gly residues" evidence="8">
    <location>
        <begin position="850"/>
        <end position="867"/>
    </location>
</feature>
<dbReference type="PROSITE" id="PS50125">
    <property type="entry name" value="GUANYLATE_CYCLASE_2"/>
    <property type="match status" value="1"/>
</dbReference>
<feature type="compositionally biased region" description="Gly residues" evidence="8">
    <location>
        <begin position="1645"/>
        <end position="1654"/>
    </location>
</feature>
<dbReference type="InterPro" id="IPR001054">
    <property type="entry name" value="A/G_cyclase"/>
</dbReference>
<evidence type="ECO:0000259" key="10">
    <source>
        <dbReference type="PROSITE" id="PS51387"/>
    </source>
</evidence>
<dbReference type="PROSITE" id="PS00452">
    <property type="entry name" value="GUANYLATE_CYCLASE_1"/>
    <property type="match status" value="1"/>
</dbReference>
<comment type="subcellular location">
    <subcellularLocation>
        <location evidence="1">Membrane</location>
    </subcellularLocation>
</comment>
<feature type="region of interest" description="Disordered" evidence="8">
    <location>
        <begin position="1106"/>
        <end position="1214"/>
    </location>
</feature>
<dbReference type="PANTHER" id="PTHR11920">
    <property type="entry name" value="GUANYLYL CYCLASE"/>
    <property type="match status" value="1"/>
</dbReference>
<keyword evidence="12" id="KW-1185">Reference proteome</keyword>
<dbReference type="GO" id="GO:0005886">
    <property type="term" value="C:plasma membrane"/>
    <property type="evidence" value="ECO:0007669"/>
    <property type="project" value="TreeGrafter"/>
</dbReference>
<dbReference type="InterPro" id="IPR016166">
    <property type="entry name" value="FAD-bd_PCMH"/>
</dbReference>
<feature type="compositionally biased region" description="Gly residues" evidence="8">
    <location>
        <begin position="965"/>
        <end position="980"/>
    </location>
</feature>
<proteinExistence type="inferred from homology"/>
<feature type="compositionally biased region" description="Low complexity" evidence="8">
    <location>
        <begin position="193"/>
        <end position="204"/>
    </location>
</feature>
<keyword evidence="2" id="KW-0812">Transmembrane</keyword>
<feature type="compositionally biased region" description="Polar residues" evidence="8">
    <location>
        <begin position="415"/>
        <end position="425"/>
    </location>
</feature>
<feature type="region of interest" description="Disordered" evidence="8">
    <location>
        <begin position="1622"/>
        <end position="1756"/>
    </location>
</feature>
<keyword evidence="3" id="KW-0547">Nucleotide-binding</keyword>
<dbReference type="OrthoDB" id="532905at2759"/>
<keyword evidence="6 7" id="KW-0456">Lyase</keyword>
<dbReference type="GO" id="GO:0007168">
    <property type="term" value="P:receptor guanylyl cyclase signaling pathway"/>
    <property type="evidence" value="ECO:0007669"/>
    <property type="project" value="TreeGrafter"/>
</dbReference>
<feature type="region of interest" description="Disordered" evidence="8">
    <location>
        <begin position="183"/>
        <end position="209"/>
    </location>
</feature>
<feature type="region of interest" description="Disordered" evidence="8">
    <location>
        <begin position="947"/>
        <end position="982"/>
    </location>
</feature>
<organism evidence="11 12">
    <name type="scientific">Tetrabaena socialis</name>
    <dbReference type="NCBI Taxonomy" id="47790"/>
    <lineage>
        <taxon>Eukaryota</taxon>
        <taxon>Viridiplantae</taxon>
        <taxon>Chlorophyta</taxon>
        <taxon>core chlorophytes</taxon>
        <taxon>Chlorophyceae</taxon>
        <taxon>CS clade</taxon>
        <taxon>Chlamydomonadales</taxon>
        <taxon>Tetrabaenaceae</taxon>
        <taxon>Tetrabaena</taxon>
    </lineage>
</organism>
<dbReference type="Gene3D" id="3.30.70.1230">
    <property type="entry name" value="Nucleotide cyclase"/>
    <property type="match status" value="1"/>
</dbReference>
<feature type="region of interest" description="Disordered" evidence="8">
    <location>
        <begin position="1004"/>
        <end position="1025"/>
    </location>
</feature>
<reference evidence="11 12" key="1">
    <citation type="journal article" date="2017" name="Mol. Biol. Evol.">
        <title>The 4-celled Tetrabaena socialis nuclear genome reveals the essential components for genetic control of cell number at the origin of multicellularity in the volvocine lineage.</title>
        <authorList>
            <person name="Featherston J."/>
            <person name="Arakaki Y."/>
            <person name="Hanschen E.R."/>
            <person name="Ferris P.J."/>
            <person name="Michod R.E."/>
            <person name="Olson B.J.S.C."/>
            <person name="Nozaki H."/>
            <person name="Durand P.M."/>
        </authorList>
    </citation>
    <scope>NUCLEOTIDE SEQUENCE [LARGE SCALE GENOMIC DNA]</scope>
    <source>
        <strain evidence="11 12">NIES-571</strain>
    </source>
</reference>
<evidence type="ECO:0000256" key="1">
    <source>
        <dbReference type="ARBA" id="ARBA00004370"/>
    </source>
</evidence>
<dbReference type="InterPro" id="IPR050401">
    <property type="entry name" value="Cyclic_nucleotide_synthase"/>
</dbReference>
<feature type="region of interest" description="Disordered" evidence="8">
    <location>
        <begin position="401"/>
        <end position="435"/>
    </location>
</feature>
<feature type="compositionally biased region" description="Pro residues" evidence="8">
    <location>
        <begin position="1655"/>
        <end position="1665"/>
    </location>
</feature>
<dbReference type="Proteomes" id="UP000236333">
    <property type="component" value="Unassembled WGS sequence"/>
</dbReference>
<dbReference type="PANTHER" id="PTHR11920:SF335">
    <property type="entry name" value="GUANYLATE CYCLASE"/>
    <property type="match status" value="1"/>
</dbReference>
<dbReference type="GO" id="GO:0071949">
    <property type="term" value="F:FAD binding"/>
    <property type="evidence" value="ECO:0007669"/>
    <property type="project" value="InterPro"/>
</dbReference>
<evidence type="ECO:0000313" key="12">
    <source>
        <dbReference type="Proteomes" id="UP000236333"/>
    </source>
</evidence>
<evidence type="ECO:0000256" key="8">
    <source>
        <dbReference type="SAM" id="MobiDB-lite"/>
    </source>
</evidence>
<keyword evidence="4" id="KW-1133">Transmembrane helix</keyword>
<dbReference type="PROSITE" id="PS51387">
    <property type="entry name" value="FAD_PCMH"/>
    <property type="match status" value="1"/>
</dbReference>
<dbReference type="EMBL" id="PGGS01000631">
    <property type="protein sequence ID" value="PNH02565.1"/>
    <property type="molecule type" value="Genomic_DNA"/>
</dbReference>
<dbReference type="CDD" id="cd07302">
    <property type="entry name" value="CHD"/>
    <property type="match status" value="1"/>
</dbReference>
<feature type="compositionally biased region" description="Low complexity" evidence="8">
    <location>
        <begin position="1722"/>
        <end position="1742"/>
    </location>
</feature>
<name>A0A2J7ZQL8_9CHLO</name>
<dbReference type="FunFam" id="3.30.70.1230:FF:000057">
    <property type="entry name" value="Guanylate cyclase"/>
    <property type="match status" value="1"/>
</dbReference>
<gene>
    <name evidence="11" type="ORF">TSOC_011445</name>
</gene>
<feature type="compositionally biased region" description="Gly residues" evidence="8">
    <location>
        <begin position="529"/>
        <end position="564"/>
    </location>
</feature>
<feature type="compositionally biased region" description="Gly residues" evidence="8">
    <location>
        <begin position="1668"/>
        <end position="1688"/>
    </location>
</feature>
<sequence>MESVRRAWGRYLEPEELASCPDPVVLLEFVGLDGSEERAGQRPELLLDLNCGQALASANGGRTQQPLLLNELHAAYAGCSNIRVAPRFANGPLRSLLRCATPAAYESLLAQLLATDPLLRAALKDSCLSLLEGADSAPATMGGSSPAGAPSHPLLVQHPLLHAPSCTLLPLTLRPVLLRRPAPAHGTHEHAGQRQQRPGQQHQGSPEGGGRTLVAAVVVRYSISDGLGAMHEQLGRCMTALSGLPSAVTLLSYDGRTVIFQNAPSVRYMGMRQGGGGDGGAILMETAATAPASTPLLSERGDVMRAGGGLIHGRGANALYGKDSAMYDSVLRELFVLSPKEQLHDVLQCVASGRPWAGILRVPQMLARPAATAATVAAAQMQSAGYDFGFGSLDSTVQRSSRAPARVLNQERENPASSPERTQSPATATAAAATATTAATTAAAAVAPRSASGSHGRSAARPPSAALLAAASPGQGDGVSRGGLQALSFTASLAAGPVGRGTGGLLQPDAGGGGAGGAASSGSHAIGGGAGGTASSGSHAIGGGAGGTASSGSHAIGGGGGEGTGSSEQWDAGGPYMPVAATGGRGCPVPAEGASIRTVPWPARVTAAAVSAAAGATAVQAAAGAAAAAAGGTGAAMVHGQHSSPQMGEVEEMGAVSRVDSFSVSGISAGFGMGTAGGSVGGVGTVGGSVGGMGTVGGSVGGMGTVGGSVGGMGTVVGSVGGMGTVGGSVGGGGVGGGGVGVGGFSSAGFSGDSCRGRALASQQGAAAPGWVPSAPVVPSARAARNAVTACRSLESGELSAAAAAAIGSGYSFSAGVGGGGSAGGVAGGGGGMTVRAAIELRRTALGMGRAGRGAGGSVGAGQGAGDGPAEDPLSTSTWRMMTDAGRRGDIRRHTSFGLAARAAGGSLQPGHHSVFASGSHAENPVYAMATPFARAATAAMDTGVGIPARSGSAHQQPTARPACRGGGSSGGGSSGGIGGAQLDSDAMAQLRAAFMDVYGGGTGNSPGGGAPPQPHPAAAAAAPTPATSMYASAASSTLWENVNEELQQQQQGDESASLLAVQLSAAHLLPAEAAPVIRAPAAASAFASAAALAVAATVELERDSAGSRPASHAAGPLHGPRSPLVVLEGLGSEGVSTLGTSPQPHRHRPGQQQEHPAGLAGAAPAPARARGQAEPPQKRQQHQQQVARAPRPPPVRTERLTPARSVSMSPLDRAVPSFGRASIDSLASNAARTSQDEQPPGTPPLPGATTASAVDADAAEAAAAMEAAAAEDEEATFHEVLIRLLPAPAEGGGAGAGPGSMLLLTQTDVTARVRAERGIARVLEAEHRLLESIFPRHVLELAAANARQGSERQGGAARYSLTQLPLAQGSTSVATYHPMVTILFSDIIGFTSMCTEIPATSVMTFLNRLYSQLDSLCDVYGVYKVETIGDCYMVAGGLMTRDADGFMTVRGPEAGVDELHAAKAMQREASRVMLPTTGTPVQMRIGLHSGPVTSGIVGSKMPRFCLFGDTVNTASRMESTCPPGAVHVSAATRECLPDEEWESTGGLQVKGKGFMNTFRWQPNCADHVALLAATTSDGRPAFAAAAEFSTKRPGSGSSFGSPAARTRRASAVISLRVMSRSGLGPAPHASGTLDTPPSGSNSRFGGGGGGAGGPSPPSNPPPPDQVWGGGSGGSGGSLGGGGGGGGAAAARGLTRLDSINPAGGVGRGSRDSPLPGGGDHASPFASLASPGSSGSAAARLRPALRRNTTVQTLLPGPVRGASRIAASRGGSAIAGAVGESEALPGPVRGASRVAASRGGSGVAGAVGESEALAAAFSSAAAKPQPEAHPSGATVAAGAVAAGAVAAGAVAAGAVAAGAVAGGAVAAGAVATGAGAAGALAAGAVATGAVAARAVAAEAVAAAGPSHEVGVDRAVAAGTDKVLERQGGG</sequence>
<dbReference type="GO" id="GO:0035556">
    <property type="term" value="P:intracellular signal transduction"/>
    <property type="evidence" value="ECO:0007669"/>
    <property type="project" value="InterPro"/>
</dbReference>
<feature type="region of interest" description="Disordered" evidence="8">
    <location>
        <begin position="1229"/>
        <end position="1254"/>
    </location>
</feature>
<dbReference type="GO" id="GO:0001653">
    <property type="term" value="F:peptide receptor activity"/>
    <property type="evidence" value="ECO:0007669"/>
    <property type="project" value="TreeGrafter"/>
</dbReference>
<dbReference type="SMART" id="SM00044">
    <property type="entry name" value="CYCc"/>
    <property type="match status" value="1"/>
</dbReference>
<evidence type="ECO:0000256" key="2">
    <source>
        <dbReference type="ARBA" id="ARBA00022692"/>
    </source>
</evidence>
<dbReference type="GO" id="GO:0004383">
    <property type="term" value="F:guanylate cyclase activity"/>
    <property type="evidence" value="ECO:0007669"/>
    <property type="project" value="TreeGrafter"/>
</dbReference>
<evidence type="ECO:0000259" key="9">
    <source>
        <dbReference type="PROSITE" id="PS50125"/>
    </source>
</evidence>